<keyword evidence="1" id="KW-0472">Membrane</keyword>
<comment type="caution">
    <text evidence="2">The sequence shown here is derived from an EMBL/GenBank/DDBJ whole genome shotgun (WGS) entry which is preliminary data.</text>
</comment>
<protein>
    <submittedName>
        <fullName evidence="2">Uncharacterized protein</fullName>
    </submittedName>
</protein>
<reference evidence="2 3" key="1">
    <citation type="submission" date="2020-02" db="EMBL/GenBank/DDBJ databases">
        <authorList>
            <person name="Ma Q."/>
            <person name="Huang Y."/>
            <person name="Song X."/>
            <person name="Pei D."/>
        </authorList>
    </citation>
    <scope>NUCLEOTIDE SEQUENCE [LARGE SCALE GENOMIC DNA]</scope>
    <source>
        <strain evidence="2">Sxm20200214</strain>
        <tissue evidence="2">Leaf</tissue>
    </source>
</reference>
<accession>A0A8X7RVJ9</accession>
<evidence type="ECO:0000256" key="1">
    <source>
        <dbReference type="SAM" id="Phobius"/>
    </source>
</evidence>
<sequence length="110" mass="12573">MSKSRLGPVVFNHLIRGLLDVFLHLKQRIVSSADDEIADLVHLIIDEDYNGIAMVTATFIEYWFTQGNDEEAIKWYTSLLAKRFVINAITVGTFFCGFFLTTTRKKKCGH</sequence>
<dbReference type="EMBL" id="JAAMPC010000009">
    <property type="protein sequence ID" value="KAG2295924.1"/>
    <property type="molecule type" value="Genomic_DNA"/>
</dbReference>
<name>A0A8X7RVJ9_BRACI</name>
<dbReference type="Proteomes" id="UP000886595">
    <property type="component" value="Unassembled WGS sequence"/>
</dbReference>
<organism evidence="2 3">
    <name type="scientific">Brassica carinata</name>
    <name type="common">Ethiopian mustard</name>
    <name type="synonym">Abyssinian cabbage</name>
    <dbReference type="NCBI Taxonomy" id="52824"/>
    <lineage>
        <taxon>Eukaryota</taxon>
        <taxon>Viridiplantae</taxon>
        <taxon>Streptophyta</taxon>
        <taxon>Embryophyta</taxon>
        <taxon>Tracheophyta</taxon>
        <taxon>Spermatophyta</taxon>
        <taxon>Magnoliopsida</taxon>
        <taxon>eudicotyledons</taxon>
        <taxon>Gunneridae</taxon>
        <taxon>Pentapetalae</taxon>
        <taxon>rosids</taxon>
        <taxon>malvids</taxon>
        <taxon>Brassicales</taxon>
        <taxon>Brassicaceae</taxon>
        <taxon>Brassiceae</taxon>
        <taxon>Brassica</taxon>
    </lineage>
</organism>
<proteinExistence type="predicted"/>
<feature type="transmembrane region" description="Helical" evidence="1">
    <location>
        <begin position="84"/>
        <end position="102"/>
    </location>
</feature>
<gene>
    <name evidence="2" type="ORF">Bca52824_042593</name>
</gene>
<keyword evidence="1" id="KW-1133">Transmembrane helix</keyword>
<evidence type="ECO:0000313" key="2">
    <source>
        <dbReference type="EMBL" id="KAG2295924.1"/>
    </source>
</evidence>
<keyword evidence="3" id="KW-1185">Reference proteome</keyword>
<dbReference type="AlphaFoldDB" id="A0A8X7RVJ9"/>
<keyword evidence="1" id="KW-0812">Transmembrane</keyword>
<evidence type="ECO:0000313" key="3">
    <source>
        <dbReference type="Proteomes" id="UP000886595"/>
    </source>
</evidence>